<dbReference type="EMBL" id="MSYM01000015">
    <property type="protein sequence ID" value="OLP05639.1"/>
    <property type="molecule type" value="Genomic_DNA"/>
</dbReference>
<name>A0A1Q8YCL7_9BURK</name>
<organism evidence="1 2">
    <name type="scientific">Rhodoferax antarcticus ANT.BR</name>
    <dbReference type="NCBI Taxonomy" id="1111071"/>
    <lineage>
        <taxon>Bacteria</taxon>
        <taxon>Pseudomonadati</taxon>
        <taxon>Pseudomonadota</taxon>
        <taxon>Betaproteobacteria</taxon>
        <taxon>Burkholderiales</taxon>
        <taxon>Comamonadaceae</taxon>
        <taxon>Rhodoferax</taxon>
    </lineage>
</organism>
<protein>
    <submittedName>
        <fullName evidence="1">Uncharacterized protein</fullName>
    </submittedName>
</protein>
<comment type="caution">
    <text evidence="1">The sequence shown here is derived from an EMBL/GenBank/DDBJ whole genome shotgun (WGS) entry which is preliminary data.</text>
</comment>
<evidence type="ECO:0000313" key="1">
    <source>
        <dbReference type="EMBL" id="OLP05639.1"/>
    </source>
</evidence>
<dbReference type="AlphaFoldDB" id="A0A1Q8YCL7"/>
<gene>
    <name evidence="1" type="ORF">BLL52_3091</name>
</gene>
<proteinExistence type="predicted"/>
<keyword evidence="2" id="KW-1185">Reference proteome</keyword>
<evidence type="ECO:0000313" key="2">
    <source>
        <dbReference type="Proteomes" id="UP000185911"/>
    </source>
</evidence>
<dbReference type="Proteomes" id="UP000185911">
    <property type="component" value="Unassembled WGS sequence"/>
</dbReference>
<sequence length="54" mass="6131">MGHMVISYFQAVTNKEAWSAPEEKTTILDHYSPRKTLMLACVAGNYCSFFISNQ</sequence>
<accession>A0A1Q8YCL7</accession>
<reference evidence="1 2" key="1">
    <citation type="submission" date="2017-01" db="EMBL/GenBank/DDBJ databases">
        <title>Genome sequence of Rhodoferax antarcticus ANT.BR, a psychrophilic purple nonsulfur bacterium from an Antarctic microbial mat.</title>
        <authorList>
            <person name="Baker J."/>
            <person name="Riester C."/>
            <person name="Skinner B."/>
            <person name="Newell A."/>
            <person name="Swingley W."/>
            <person name="Madigan M."/>
            <person name="Jung D."/>
            <person name="Asao M."/>
            <person name="Chen M."/>
            <person name="Loughlin P."/>
            <person name="Pan H."/>
            <person name="Lin S."/>
            <person name="Li N."/>
            <person name="Shaw J."/>
            <person name="Prado M."/>
            <person name="Sherman C."/>
            <person name="Li X."/>
            <person name="Tang J."/>
            <person name="Blankenship R."/>
            <person name="Zhao T."/>
            <person name="Touchman J."/>
            <person name="Sattley M."/>
        </authorList>
    </citation>
    <scope>NUCLEOTIDE SEQUENCE [LARGE SCALE GENOMIC DNA]</scope>
    <source>
        <strain evidence="1 2">ANT.BR</strain>
    </source>
</reference>